<feature type="coiled-coil region" evidence="1">
    <location>
        <begin position="47"/>
        <end position="88"/>
    </location>
</feature>
<keyword evidence="1" id="KW-0175">Coiled coil</keyword>
<gene>
    <name evidence="2" type="ORF">POTOM_032613</name>
</gene>
<comment type="caution">
    <text evidence="2">The sequence shown here is derived from an EMBL/GenBank/DDBJ whole genome shotgun (WGS) entry which is preliminary data.</text>
</comment>
<proteinExistence type="predicted"/>
<evidence type="ECO:0000313" key="2">
    <source>
        <dbReference type="EMBL" id="KAG6762128.1"/>
    </source>
</evidence>
<dbReference type="PANTHER" id="PTHR33431">
    <property type="entry name" value="ENABLED-LIKE PROTEIN (DUF1635)"/>
    <property type="match status" value="1"/>
</dbReference>
<sequence>MEELGSVWDYQEVGSFYSFDKFFPLSVSSSGSCLKLVYTTIELGSLKVEANEEMRKHREDVDHLINLLKIAYQERDEAKGQLQKLVDKLMLSSTPKLLPVLPLAQPESPLVMPAKANSSITESNSLSDTYNHQSHGSSAVDSLLDAVTSPDFSSINMADSCHMGFVDKTLVQDYNGSIPTGLVAPAMAKIDPADDVIDKFAKGRVLPQKGKLLQAVMDTGPLLQTLLLAGPLPQWRNPPPLQPFNIPPVSITCETPNLTANSSCLAQQPLASPSYIEMSRGSSQMCSASMLDFSPGAGSGIGNGCMLNSGAIHQIPAGKRQRSQ</sequence>
<dbReference type="PANTHER" id="PTHR33431:SF12">
    <property type="entry name" value="HIGH MOBILITY GROUP BOX PROTEIN, PUTATIVE (DUF1635)-RELATED"/>
    <property type="match status" value="1"/>
</dbReference>
<reference evidence="2" key="1">
    <citation type="journal article" date="2020" name="bioRxiv">
        <title>Hybrid origin of Populus tomentosa Carr. identified through genome sequencing and phylogenomic analysis.</title>
        <authorList>
            <person name="An X."/>
            <person name="Gao K."/>
            <person name="Chen Z."/>
            <person name="Li J."/>
            <person name="Yang X."/>
            <person name="Yang X."/>
            <person name="Zhou J."/>
            <person name="Guo T."/>
            <person name="Zhao T."/>
            <person name="Huang S."/>
            <person name="Miao D."/>
            <person name="Khan W.U."/>
            <person name="Rao P."/>
            <person name="Ye M."/>
            <person name="Lei B."/>
            <person name="Liao W."/>
            <person name="Wang J."/>
            <person name="Ji L."/>
            <person name="Li Y."/>
            <person name="Guo B."/>
            <person name="Mustafa N.S."/>
            <person name="Li S."/>
            <person name="Yun Q."/>
            <person name="Keller S.R."/>
            <person name="Mao J."/>
            <person name="Zhang R."/>
            <person name="Strauss S.H."/>
        </authorList>
    </citation>
    <scope>NUCLEOTIDE SEQUENCE</scope>
    <source>
        <strain evidence="2">GM15</strain>
        <tissue evidence="2">Leaf</tissue>
    </source>
</reference>
<dbReference type="Proteomes" id="UP000886885">
    <property type="component" value="Chromosome 9A"/>
</dbReference>
<dbReference type="OrthoDB" id="778241at2759"/>
<keyword evidence="3" id="KW-1185">Reference proteome</keyword>
<dbReference type="Pfam" id="PF07795">
    <property type="entry name" value="DUF1635"/>
    <property type="match status" value="1"/>
</dbReference>
<protein>
    <submittedName>
        <fullName evidence="2">Uncharacterized protein</fullName>
    </submittedName>
</protein>
<organism evidence="2 3">
    <name type="scientific">Populus tomentosa</name>
    <name type="common">Chinese white poplar</name>
    <dbReference type="NCBI Taxonomy" id="118781"/>
    <lineage>
        <taxon>Eukaryota</taxon>
        <taxon>Viridiplantae</taxon>
        <taxon>Streptophyta</taxon>
        <taxon>Embryophyta</taxon>
        <taxon>Tracheophyta</taxon>
        <taxon>Spermatophyta</taxon>
        <taxon>Magnoliopsida</taxon>
        <taxon>eudicotyledons</taxon>
        <taxon>Gunneridae</taxon>
        <taxon>Pentapetalae</taxon>
        <taxon>rosids</taxon>
        <taxon>fabids</taxon>
        <taxon>Malpighiales</taxon>
        <taxon>Salicaceae</taxon>
        <taxon>Saliceae</taxon>
        <taxon>Populus</taxon>
    </lineage>
</organism>
<accession>A0A8X7YYV0</accession>
<name>A0A8X7YYV0_POPTO</name>
<evidence type="ECO:0000313" key="3">
    <source>
        <dbReference type="Proteomes" id="UP000886885"/>
    </source>
</evidence>
<dbReference type="EMBL" id="JAAWWB010000017">
    <property type="protein sequence ID" value="KAG6762128.1"/>
    <property type="molecule type" value="Genomic_DNA"/>
</dbReference>
<dbReference type="AlphaFoldDB" id="A0A8X7YYV0"/>
<dbReference type="InterPro" id="IPR012862">
    <property type="entry name" value="DUF1635"/>
</dbReference>
<evidence type="ECO:0000256" key="1">
    <source>
        <dbReference type="SAM" id="Coils"/>
    </source>
</evidence>